<reference evidence="2" key="1">
    <citation type="submission" date="2021-01" db="EMBL/GenBank/DDBJ databases">
        <authorList>
            <person name="Corre E."/>
            <person name="Pelletier E."/>
            <person name="Niang G."/>
            <person name="Scheremetjew M."/>
            <person name="Finn R."/>
            <person name="Kale V."/>
            <person name="Holt S."/>
            <person name="Cochrane G."/>
            <person name="Meng A."/>
            <person name="Brown T."/>
            <person name="Cohen L."/>
        </authorList>
    </citation>
    <scope>NUCLEOTIDE SEQUENCE</scope>
    <source>
        <strain evidence="2">CCAP 955/1</strain>
    </source>
</reference>
<organism evidence="2">
    <name type="scientific">Spumella elongata</name>
    <dbReference type="NCBI Taxonomy" id="89044"/>
    <lineage>
        <taxon>Eukaryota</taxon>
        <taxon>Sar</taxon>
        <taxon>Stramenopiles</taxon>
        <taxon>Ochrophyta</taxon>
        <taxon>Chrysophyceae</taxon>
        <taxon>Chromulinales</taxon>
        <taxon>Chromulinaceae</taxon>
        <taxon>Spumella</taxon>
    </lineage>
</organism>
<evidence type="ECO:0000313" key="2">
    <source>
        <dbReference type="EMBL" id="CAE0297501.1"/>
    </source>
</evidence>
<accession>A0A7S3HJQ6</accession>
<evidence type="ECO:0000313" key="1">
    <source>
        <dbReference type="EMBL" id="CAE0297491.1"/>
    </source>
</evidence>
<dbReference type="AlphaFoldDB" id="A0A7S3HJQ6"/>
<sequence>MSMSLPPHPVGVKFWTSLWRENKDLPYSQIHTKFQNWYGHAFHRNFGRYFYAHRAGPLGITAPLVVFAFGFKVATMYYGTLRDLGAATESAKAYGTGGYKTNPTPK</sequence>
<name>A0A7S3HJQ6_9STRA</name>
<gene>
    <name evidence="1" type="ORF">SELO1098_LOCUS26345</name>
    <name evidence="2" type="ORF">SELO1098_LOCUS26355</name>
</gene>
<dbReference type="EMBL" id="HBIC01051436">
    <property type="protein sequence ID" value="CAE0297501.1"/>
    <property type="molecule type" value="Transcribed_RNA"/>
</dbReference>
<protein>
    <submittedName>
        <fullName evidence="2">Uncharacterized protein</fullName>
    </submittedName>
</protein>
<proteinExistence type="predicted"/>
<dbReference type="EMBL" id="HBIC01051425">
    <property type="protein sequence ID" value="CAE0297491.1"/>
    <property type="molecule type" value="Transcribed_RNA"/>
</dbReference>